<dbReference type="GO" id="GO:0005524">
    <property type="term" value="F:ATP binding"/>
    <property type="evidence" value="ECO:0007669"/>
    <property type="project" value="UniProtKB-UniRule"/>
</dbReference>
<feature type="binding site" evidence="14">
    <location>
        <position position="950"/>
    </location>
    <ligand>
        <name>ATP</name>
        <dbReference type="ChEBI" id="CHEBI:30616"/>
    </ligand>
</feature>
<evidence type="ECO:0000256" key="12">
    <source>
        <dbReference type="ARBA" id="ARBA00049128"/>
    </source>
</evidence>
<evidence type="ECO:0000256" key="3">
    <source>
        <dbReference type="ARBA" id="ARBA00022692"/>
    </source>
</evidence>
<dbReference type="InterPro" id="IPR023214">
    <property type="entry name" value="HAD_sf"/>
</dbReference>
<gene>
    <name evidence="20" type="primary">DNF3</name>
    <name evidence="20" type="ORF">LSUE1_G005198</name>
</gene>
<dbReference type="InterPro" id="IPR006539">
    <property type="entry name" value="P-type_ATPase_IV"/>
</dbReference>
<feature type="transmembrane region" description="Helical" evidence="16">
    <location>
        <begin position="441"/>
        <end position="461"/>
    </location>
</feature>
<sequence length="1349" mass="151337">MVGPGSSEKHERESQQKSDQTTKTNASSALSDLKRRILRKTGPWYRKYVVQAILRRQSVAPTQDGRHIELNGSTDVTLIDERTGLPYIDNSIRSSRYTIWNFLPCQLWFQFSKIANLFFLIIGVLQLVPGLSTTGSFTTILPLLFFLGFTILREGYDDICRYQLDKIDNKKLARVWSESKATRSSILPATLLDTCKEYWQLFKGDSEGKRIFQLGKRISTINSVVASSIDFSDDIPESGPGAASWVTVAWKDLKVGDVIELRRNDSIPADIVLLFADGRDGVAYIETMALDGETNLKSRRPPNLLSCETLADISQCRAQFSVEDPNPNLYEFFGKVSVNGKISPLTPENIVYRGSTLRNTNRAFGMITNTGEECKLRMNASRNPRSKAPAIQSVTNRVVMVLVAFVILLATGCTAGYEIWSKIFERKAWYLQGAHLGAGEIFVAFAIAFNNFIPLSLYVSLELVKFAQFLLLHDVEMYDEASNTPMVSNTQNIYENLGQVGYIFSDKTGTLTENVMRFQQVSVAGMALHHNKTSTDEKKKSLDISSPPSPVQPGTPRIVEHPVSDIRPSVDGYPFPNLQSSLSVPALGRSISQDKFSGQQSIKDFLQNLWTNPNAEVANKVRLFLLSLALCHTCFPEVREGGKIGYQAASPDELALVEAAAELGYVISDRTARSITLSVITSDSGTSSKEVYEVLDVVEFSSKRKRMSIVVKFPDGRICLFCKGADSAIQPRLSLSSSALQKASGVKLRREQRKSFEVEEAIARMSHDEQSRKSFQRSSINLARASMELGRRVSNQNQRVSSFDGHSRFDDGGASSPRMSTQLRRKFLELPNSGPGTPQFKPDARSLDDETIFERCHEHIDEFATDGLRTLMFAYRFIPADEYSSWSKLYNNATTSLVNRQEMIESAAELIEKDFKLAGATGIEDKLQNGVPETIEKLQKANIKIWMLTGDKRETAINIAHSARICKTYSHIVILDHKKGPLIDQIEATLLETTEGRTAHSVVVIDGQTLMEVEHSTPLADAFYNLLLRVDSVICCRASPSQKASIVKNIRHKVPSSITLAIGDGGNDIAMIQEAHVGIGISGREGLQAARVADYSIAQFRFLQRLLLVHGHWNYVRISRYVLYTFWKEMFFYCIQVLYQRWNGYTGTSLYESWSLTFWNVLFTSLAVMIPGIFEQDLSAETLLAFPELYDYGQQCKGLNLRKCAMWMVLAAIESVMVYFMVYYLYGTVASTKDNGIFALGDLAFSVCVVFINLKLLILDYRYKTWIPLTSFVITIAGWWVWNLLLSGIYSNTQNTYAVSHGFIEHFGTDPFWWLTLVVVSGVLVAFELTVNTLKIVYREYMAPPISDE</sequence>
<dbReference type="InterPro" id="IPR023299">
    <property type="entry name" value="ATPase_P-typ_cyto_dom_N"/>
</dbReference>
<dbReference type="SFLD" id="SFLDG00002">
    <property type="entry name" value="C1.7:_P-type_atpase_like"/>
    <property type="match status" value="1"/>
</dbReference>
<dbReference type="SUPFAM" id="SSF56784">
    <property type="entry name" value="HAD-like"/>
    <property type="match status" value="1"/>
</dbReference>
<dbReference type="InterPro" id="IPR001757">
    <property type="entry name" value="P_typ_ATPase"/>
</dbReference>
<dbReference type="SFLD" id="SFLDF00027">
    <property type="entry name" value="p-type_atpase"/>
    <property type="match status" value="1"/>
</dbReference>
<feature type="active site" description="4-aspartylphosphate intermediate" evidence="13">
    <location>
        <position position="506"/>
    </location>
</feature>
<feature type="binding site" evidence="14">
    <location>
        <position position="1067"/>
    </location>
    <ligand>
        <name>ATP</name>
        <dbReference type="ChEBI" id="CHEBI:30616"/>
    </ligand>
</feature>
<dbReference type="Pfam" id="PF16209">
    <property type="entry name" value="PhoLip_ATPase_N"/>
    <property type="match status" value="1"/>
</dbReference>
<feature type="transmembrane region" description="Helical" evidence="16">
    <location>
        <begin position="107"/>
        <end position="128"/>
    </location>
</feature>
<organism evidence="20 21">
    <name type="scientific">Lachnellula suecica</name>
    <dbReference type="NCBI Taxonomy" id="602035"/>
    <lineage>
        <taxon>Eukaryota</taxon>
        <taxon>Fungi</taxon>
        <taxon>Dikarya</taxon>
        <taxon>Ascomycota</taxon>
        <taxon>Pezizomycotina</taxon>
        <taxon>Leotiomycetes</taxon>
        <taxon>Helotiales</taxon>
        <taxon>Lachnaceae</taxon>
        <taxon>Lachnellula</taxon>
    </lineage>
</organism>
<feature type="domain" description="P-type ATPase N-terminal" evidence="18">
    <location>
        <begin position="86"/>
        <end position="140"/>
    </location>
</feature>
<keyword evidence="10 16" id="KW-0472">Membrane</keyword>
<dbReference type="EMBL" id="QGMK01000504">
    <property type="protein sequence ID" value="TVY81302.1"/>
    <property type="molecule type" value="Genomic_DNA"/>
</dbReference>
<evidence type="ECO:0000259" key="18">
    <source>
        <dbReference type="Pfam" id="PF16209"/>
    </source>
</evidence>
<keyword evidence="9 16" id="KW-1133">Transmembrane helix</keyword>
<keyword evidence="6 14" id="KW-0067">ATP-binding</keyword>
<dbReference type="PANTHER" id="PTHR24092:SF174">
    <property type="entry name" value="PHOSPHOLIPID-TRANSPORTING ATPASE DNF3-RELATED"/>
    <property type="match status" value="1"/>
</dbReference>
<evidence type="ECO:0000256" key="7">
    <source>
        <dbReference type="ARBA" id="ARBA00022842"/>
    </source>
</evidence>
<evidence type="ECO:0000256" key="15">
    <source>
        <dbReference type="PIRSR" id="PIRSR606539-3"/>
    </source>
</evidence>
<dbReference type="PROSITE" id="PS00154">
    <property type="entry name" value="ATPASE_E1_E2"/>
    <property type="match status" value="1"/>
</dbReference>
<dbReference type="NCBIfam" id="TIGR01494">
    <property type="entry name" value="ATPase_P-type"/>
    <property type="match status" value="2"/>
</dbReference>
<feature type="transmembrane region" description="Helical" evidence="16">
    <location>
        <begin position="1204"/>
        <end position="1225"/>
    </location>
</feature>
<proteinExistence type="inferred from homology"/>
<feature type="transmembrane region" description="Helical" evidence="16">
    <location>
        <begin position="1154"/>
        <end position="1174"/>
    </location>
</feature>
<dbReference type="PRINTS" id="PR00119">
    <property type="entry name" value="CATATPASE"/>
</dbReference>
<accession>A0A8T9C8C0</accession>
<feature type="binding site" evidence="14">
    <location>
        <position position="723"/>
    </location>
    <ligand>
        <name>ATP</name>
        <dbReference type="ChEBI" id="CHEBI:30616"/>
    </ligand>
</feature>
<feature type="transmembrane region" description="Helical" evidence="16">
    <location>
        <begin position="1237"/>
        <end position="1258"/>
    </location>
</feature>
<feature type="compositionally biased region" description="Basic and acidic residues" evidence="17">
    <location>
        <begin position="533"/>
        <end position="542"/>
    </location>
</feature>
<keyword evidence="21" id="KW-1185">Reference proteome</keyword>
<dbReference type="GO" id="GO:0016887">
    <property type="term" value="F:ATP hydrolysis activity"/>
    <property type="evidence" value="ECO:0007669"/>
    <property type="project" value="InterPro"/>
</dbReference>
<feature type="binding site" evidence="14">
    <location>
        <position position="700"/>
    </location>
    <ligand>
        <name>ATP</name>
        <dbReference type="ChEBI" id="CHEBI:30616"/>
    </ligand>
</feature>
<feature type="binding site" evidence="14">
    <location>
        <position position="1037"/>
    </location>
    <ligand>
        <name>ATP</name>
        <dbReference type="ChEBI" id="CHEBI:30616"/>
    </ligand>
</feature>
<evidence type="ECO:0000256" key="4">
    <source>
        <dbReference type="ARBA" id="ARBA00022723"/>
    </source>
</evidence>
<evidence type="ECO:0000256" key="5">
    <source>
        <dbReference type="ARBA" id="ARBA00022741"/>
    </source>
</evidence>
<feature type="transmembrane region" description="Helical" evidence="16">
    <location>
        <begin position="1312"/>
        <end position="1331"/>
    </location>
</feature>
<protein>
    <recommendedName>
        <fullName evidence="16">Phospholipid-transporting ATPase</fullName>
        <ecNumber evidence="16">7.6.2.1</ecNumber>
    </recommendedName>
</protein>
<dbReference type="GO" id="GO:0000287">
    <property type="term" value="F:magnesium ion binding"/>
    <property type="evidence" value="ECO:0007669"/>
    <property type="project" value="UniProtKB-UniRule"/>
</dbReference>
<evidence type="ECO:0000259" key="19">
    <source>
        <dbReference type="Pfam" id="PF16212"/>
    </source>
</evidence>
<dbReference type="GO" id="GO:0005802">
    <property type="term" value="C:trans-Golgi network"/>
    <property type="evidence" value="ECO:0007669"/>
    <property type="project" value="TreeGrafter"/>
</dbReference>
<feature type="binding site" evidence="14">
    <location>
        <position position="1068"/>
    </location>
    <ligand>
        <name>ATP</name>
        <dbReference type="ChEBI" id="CHEBI:30616"/>
    </ligand>
</feature>
<evidence type="ECO:0000256" key="6">
    <source>
        <dbReference type="ARBA" id="ARBA00022840"/>
    </source>
</evidence>
<feature type="binding site" evidence="14">
    <location>
        <position position="949"/>
    </location>
    <ligand>
        <name>ATP</name>
        <dbReference type="ChEBI" id="CHEBI:30616"/>
    </ligand>
</feature>
<dbReference type="InterPro" id="IPR032631">
    <property type="entry name" value="P-type_ATPase_N"/>
</dbReference>
<comment type="catalytic activity">
    <reaction evidence="12">
        <text>a 1,2-diacyl-sn-glycero-3-phosphoethanolamine(out) + ATP + H2O = a 1,2-diacyl-sn-glycero-3-phosphoethanolamine(in) + ADP + phosphate + H(+)</text>
        <dbReference type="Rhea" id="RHEA:66132"/>
        <dbReference type="ChEBI" id="CHEBI:15377"/>
        <dbReference type="ChEBI" id="CHEBI:15378"/>
        <dbReference type="ChEBI" id="CHEBI:30616"/>
        <dbReference type="ChEBI" id="CHEBI:43474"/>
        <dbReference type="ChEBI" id="CHEBI:64612"/>
        <dbReference type="ChEBI" id="CHEBI:456216"/>
    </reaction>
    <physiologicalReaction direction="left-to-right" evidence="12">
        <dbReference type="Rhea" id="RHEA:66133"/>
    </physiologicalReaction>
</comment>
<feature type="binding site" evidence="14">
    <location>
        <position position="951"/>
    </location>
    <ligand>
        <name>ATP</name>
        <dbReference type="ChEBI" id="CHEBI:30616"/>
    </ligand>
</feature>
<evidence type="ECO:0000256" key="1">
    <source>
        <dbReference type="ARBA" id="ARBA00004141"/>
    </source>
</evidence>
<dbReference type="InterPro" id="IPR008250">
    <property type="entry name" value="ATPase_P-typ_transduc_dom_A_sf"/>
</dbReference>
<feature type="transmembrane region" description="Helical" evidence="16">
    <location>
        <begin position="1265"/>
        <end position="1282"/>
    </location>
</feature>
<name>A0A8T9C8C0_9HELO</name>
<dbReference type="Pfam" id="PF13246">
    <property type="entry name" value="Cation_ATPase"/>
    <property type="match status" value="1"/>
</dbReference>
<comment type="caution">
    <text evidence="20">The sequence shown here is derived from an EMBL/GenBank/DDBJ whole genome shotgun (WGS) entry which is preliminary data.</text>
</comment>
<dbReference type="Gene3D" id="2.70.150.10">
    <property type="entry name" value="Calcium-transporting ATPase, cytoplasmic transduction domain A"/>
    <property type="match status" value="1"/>
</dbReference>
<evidence type="ECO:0000313" key="20">
    <source>
        <dbReference type="EMBL" id="TVY81302.1"/>
    </source>
</evidence>
<feature type="binding site" evidence="14">
    <location>
        <position position="507"/>
    </location>
    <ligand>
        <name>ATP</name>
        <dbReference type="ChEBI" id="CHEBI:30616"/>
    </ligand>
</feature>
<dbReference type="SFLD" id="SFLDS00003">
    <property type="entry name" value="Haloacid_Dehalogenase"/>
    <property type="match status" value="1"/>
</dbReference>
<feature type="binding site" evidence="14">
    <location>
        <position position="1043"/>
    </location>
    <ligand>
        <name>ATP</name>
        <dbReference type="ChEBI" id="CHEBI:30616"/>
    </ligand>
</feature>
<dbReference type="GO" id="GO:0006892">
    <property type="term" value="P:post-Golgi vesicle-mediated transport"/>
    <property type="evidence" value="ECO:0007669"/>
    <property type="project" value="TreeGrafter"/>
</dbReference>
<dbReference type="Proteomes" id="UP000469558">
    <property type="component" value="Unassembled WGS sequence"/>
</dbReference>
<feature type="binding site" evidence="15">
    <location>
        <position position="1068"/>
    </location>
    <ligand>
        <name>Mg(2+)</name>
        <dbReference type="ChEBI" id="CHEBI:18420"/>
    </ligand>
</feature>
<dbReference type="InterPro" id="IPR018303">
    <property type="entry name" value="ATPase_P-typ_P_site"/>
</dbReference>
<dbReference type="GO" id="GO:0140326">
    <property type="term" value="F:ATPase-coupled intramembrane lipid transporter activity"/>
    <property type="evidence" value="ECO:0007669"/>
    <property type="project" value="UniProtKB-EC"/>
</dbReference>
<dbReference type="GO" id="GO:0045332">
    <property type="term" value="P:phospholipid translocation"/>
    <property type="evidence" value="ECO:0007669"/>
    <property type="project" value="TreeGrafter"/>
</dbReference>
<reference evidence="20 21" key="1">
    <citation type="submission" date="2018-05" db="EMBL/GenBank/DDBJ databases">
        <title>Genome sequencing and assembly of the regulated plant pathogen Lachnellula willkommii and related sister species for the development of diagnostic species identification markers.</title>
        <authorList>
            <person name="Giroux E."/>
            <person name="Bilodeau G."/>
        </authorList>
    </citation>
    <scope>NUCLEOTIDE SEQUENCE [LARGE SCALE GENOMIC DNA]</scope>
    <source>
        <strain evidence="20 21">CBS 268.59</strain>
    </source>
</reference>
<dbReference type="Pfam" id="PF16212">
    <property type="entry name" value="PhoLip_ATPase_C"/>
    <property type="match status" value="1"/>
</dbReference>
<feature type="region of interest" description="Disordered" evidence="17">
    <location>
        <begin position="1"/>
        <end position="28"/>
    </location>
</feature>
<feature type="binding site" evidence="15">
    <location>
        <position position="506"/>
    </location>
    <ligand>
        <name>Mg(2+)</name>
        <dbReference type="ChEBI" id="CHEBI:18420"/>
    </ligand>
</feature>
<feature type="transmembrane region" description="Helical" evidence="16">
    <location>
        <begin position="398"/>
        <end position="421"/>
    </location>
</feature>
<comment type="cofactor">
    <cofactor evidence="15">
        <name>Mg(2+)</name>
        <dbReference type="ChEBI" id="CHEBI:18420"/>
    </cofactor>
</comment>
<keyword evidence="8 16" id="KW-1278">Translocase</keyword>
<evidence type="ECO:0000313" key="21">
    <source>
        <dbReference type="Proteomes" id="UP000469558"/>
    </source>
</evidence>
<feature type="binding site" evidence="15">
    <location>
        <position position="508"/>
    </location>
    <ligand>
        <name>Mg(2+)</name>
        <dbReference type="ChEBI" id="CHEBI:18420"/>
    </ligand>
</feature>
<feature type="binding site" evidence="14">
    <location>
        <position position="508"/>
    </location>
    <ligand>
        <name>ATP</name>
        <dbReference type="ChEBI" id="CHEBI:30616"/>
    </ligand>
</feature>
<keyword evidence="4 15" id="KW-0479">Metal-binding</keyword>
<feature type="binding site" evidence="14">
    <location>
        <position position="506"/>
    </location>
    <ligand>
        <name>ATP</name>
        <dbReference type="ChEBI" id="CHEBI:30616"/>
    </ligand>
</feature>
<dbReference type="NCBIfam" id="TIGR01652">
    <property type="entry name" value="ATPase-Plipid"/>
    <property type="match status" value="2"/>
</dbReference>
<keyword evidence="7 15" id="KW-0460">Magnesium</keyword>
<dbReference type="InterPro" id="IPR044492">
    <property type="entry name" value="P_typ_ATPase_HD_dom"/>
</dbReference>
<feature type="binding site" evidence="14">
    <location>
        <position position="653"/>
    </location>
    <ligand>
        <name>ATP</name>
        <dbReference type="ChEBI" id="CHEBI:30616"/>
    </ligand>
</feature>
<evidence type="ECO:0000256" key="8">
    <source>
        <dbReference type="ARBA" id="ARBA00022967"/>
    </source>
</evidence>
<dbReference type="InterPro" id="IPR032630">
    <property type="entry name" value="P_typ_ATPase_c"/>
</dbReference>
<dbReference type="OrthoDB" id="377733at2759"/>
<dbReference type="EC" id="7.6.2.1" evidence="16"/>
<dbReference type="SUPFAM" id="SSF81665">
    <property type="entry name" value="Calcium ATPase, transmembrane domain M"/>
    <property type="match status" value="1"/>
</dbReference>
<dbReference type="FunFam" id="3.40.50.1000:FF:000172">
    <property type="entry name" value="Phospholipid-transporting ATPase"/>
    <property type="match status" value="1"/>
</dbReference>
<evidence type="ECO:0000256" key="11">
    <source>
        <dbReference type="ARBA" id="ARBA00034036"/>
    </source>
</evidence>
<dbReference type="FunFam" id="3.40.50.1000:FF:000001">
    <property type="entry name" value="Phospholipid-transporting ATPase IC"/>
    <property type="match status" value="1"/>
</dbReference>
<evidence type="ECO:0000256" key="17">
    <source>
        <dbReference type="SAM" id="MobiDB-lite"/>
    </source>
</evidence>
<dbReference type="Gene3D" id="3.40.50.1000">
    <property type="entry name" value="HAD superfamily/HAD-like"/>
    <property type="match status" value="1"/>
</dbReference>
<feature type="compositionally biased region" description="Polar residues" evidence="17">
    <location>
        <begin position="17"/>
        <end position="28"/>
    </location>
</feature>
<comment type="subcellular location">
    <subcellularLocation>
        <location evidence="1 16">Membrane</location>
        <topology evidence="1 16">Multi-pass membrane protein</topology>
    </subcellularLocation>
</comment>
<dbReference type="SUPFAM" id="SSF81653">
    <property type="entry name" value="Calcium ATPase, transduction domain A"/>
    <property type="match status" value="1"/>
</dbReference>
<evidence type="ECO:0000256" key="13">
    <source>
        <dbReference type="PIRSR" id="PIRSR606539-1"/>
    </source>
</evidence>
<keyword evidence="3 16" id="KW-0812">Transmembrane</keyword>
<keyword evidence="5 14" id="KW-0547">Nucleotide-binding</keyword>
<feature type="compositionally biased region" description="Basic and acidic residues" evidence="17">
    <location>
        <begin position="7"/>
        <end position="16"/>
    </location>
</feature>
<dbReference type="Pfam" id="PF00702">
    <property type="entry name" value="Hydrolase"/>
    <property type="match status" value="1"/>
</dbReference>
<evidence type="ECO:0000256" key="9">
    <source>
        <dbReference type="ARBA" id="ARBA00022989"/>
    </source>
</evidence>
<dbReference type="Gene3D" id="3.40.1110.10">
    <property type="entry name" value="Calcium-transporting ATPase, cytoplasmic domain N"/>
    <property type="match status" value="1"/>
</dbReference>
<feature type="region of interest" description="Disordered" evidence="17">
    <location>
        <begin position="532"/>
        <end position="558"/>
    </location>
</feature>
<comment type="similarity">
    <text evidence="2 16">Belongs to the cation transport ATPase (P-type) (TC 3.A.3) family. Type IV subfamily.</text>
</comment>
<dbReference type="InterPro" id="IPR036412">
    <property type="entry name" value="HAD-like_sf"/>
</dbReference>
<evidence type="ECO:0000256" key="2">
    <source>
        <dbReference type="ARBA" id="ARBA00008109"/>
    </source>
</evidence>
<dbReference type="InterPro" id="IPR023298">
    <property type="entry name" value="ATPase_P-typ_TM_dom_sf"/>
</dbReference>
<evidence type="ECO:0000256" key="10">
    <source>
        <dbReference type="ARBA" id="ARBA00023136"/>
    </source>
</evidence>
<feature type="domain" description="P-type ATPase C-terminal" evidence="19">
    <location>
        <begin position="1090"/>
        <end position="1339"/>
    </location>
</feature>
<comment type="catalytic activity">
    <reaction evidence="11 16">
        <text>ATP + H2O + phospholipidSide 1 = ADP + phosphate + phospholipidSide 2.</text>
        <dbReference type="EC" id="7.6.2.1"/>
    </reaction>
</comment>
<dbReference type="GO" id="GO:0032456">
    <property type="term" value="P:endocytic recycling"/>
    <property type="evidence" value="ECO:0007669"/>
    <property type="project" value="TreeGrafter"/>
</dbReference>
<evidence type="ECO:0000256" key="14">
    <source>
        <dbReference type="PIRSR" id="PIRSR606539-2"/>
    </source>
</evidence>
<dbReference type="PANTHER" id="PTHR24092">
    <property type="entry name" value="PROBABLE PHOSPHOLIPID-TRANSPORTING ATPASE"/>
    <property type="match status" value="1"/>
</dbReference>
<dbReference type="GO" id="GO:0005886">
    <property type="term" value="C:plasma membrane"/>
    <property type="evidence" value="ECO:0007669"/>
    <property type="project" value="TreeGrafter"/>
</dbReference>
<evidence type="ECO:0000256" key="16">
    <source>
        <dbReference type="RuleBase" id="RU362033"/>
    </source>
</evidence>
<feature type="binding site" evidence="14">
    <location>
        <position position="869"/>
    </location>
    <ligand>
        <name>ATP</name>
        <dbReference type="ChEBI" id="CHEBI:30616"/>
    </ligand>
</feature>
<feature type="binding site" evidence="15">
    <location>
        <position position="1064"/>
    </location>
    <ligand>
        <name>Mg(2+)</name>
        <dbReference type="ChEBI" id="CHEBI:18420"/>
    </ligand>
</feature>
<dbReference type="SUPFAM" id="SSF81660">
    <property type="entry name" value="Metal cation-transporting ATPase, ATP-binding domain N"/>
    <property type="match status" value="1"/>
</dbReference>